<organism evidence="4 5">
    <name type="scientific">Halobium salinum</name>
    <dbReference type="NCBI Taxonomy" id="1364940"/>
    <lineage>
        <taxon>Archaea</taxon>
        <taxon>Methanobacteriati</taxon>
        <taxon>Methanobacteriota</taxon>
        <taxon>Stenosarchaea group</taxon>
        <taxon>Halobacteria</taxon>
        <taxon>Halobacteriales</taxon>
        <taxon>Haloferacaceae</taxon>
        <taxon>Halobium</taxon>
    </lineage>
</organism>
<dbReference type="RefSeq" id="WP_267621929.1">
    <property type="nucleotide sequence ID" value="NZ_JAODIW010000006.1"/>
</dbReference>
<dbReference type="PROSITE" id="PS00893">
    <property type="entry name" value="NUDIX_BOX"/>
    <property type="match status" value="1"/>
</dbReference>
<accession>A0ABD5P857</accession>
<proteinExistence type="predicted"/>
<dbReference type="PANTHER" id="PTHR43046:SF14">
    <property type="entry name" value="MUTT_NUDIX FAMILY PROTEIN"/>
    <property type="match status" value="1"/>
</dbReference>
<keyword evidence="2" id="KW-0378">Hydrolase</keyword>
<dbReference type="Gene3D" id="3.90.79.10">
    <property type="entry name" value="Nucleoside Triphosphate Pyrophosphohydrolase"/>
    <property type="match status" value="1"/>
</dbReference>
<evidence type="ECO:0000313" key="5">
    <source>
        <dbReference type="Proteomes" id="UP001595921"/>
    </source>
</evidence>
<dbReference type="PROSITE" id="PS51462">
    <property type="entry name" value="NUDIX"/>
    <property type="match status" value="1"/>
</dbReference>
<dbReference type="EMBL" id="JBHSDS010000003">
    <property type="protein sequence ID" value="MFC4356905.1"/>
    <property type="molecule type" value="Genomic_DNA"/>
</dbReference>
<dbReference type="AlphaFoldDB" id="A0ABD5P857"/>
<dbReference type="SUPFAM" id="SSF55811">
    <property type="entry name" value="Nudix"/>
    <property type="match status" value="1"/>
</dbReference>
<protein>
    <submittedName>
        <fullName evidence="4">NUDIX domain-containing protein</fullName>
    </submittedName>
</protein>
<name>A0ABD5P857_9EURY</name>
<feature type="domain" description="Nudix hydrolase" evidence="3">
    <location>
        <begin position="24"/>
        <end position="140"/>
    </location>
</feature>
<dbReference type="Pfam" id="PF00293">
    <property type="entry name" value="NUDIX"/>
    <property type="match status" value="1"/>
</dbReference>
<evidence type="ECO:0000256" key="1">
    <source>
        <dbReference type="ARBA" id="ARBA00001946"/>
    </source>
</evidence>
<evidence type="ECO:0000259" key="3">
    <source>
        <dbReference type="PROSITE" id="PS51462"/>
    </source>
</evidence>
<dbReference type="Proteomes" id="UP001595921">
    <property type="component" value="Unassembled WGS sequence"/>
</dbReference>
<dbReference type="InterPro" id="IPR000086">
    <property type="entry name" value="NUDIX_hydrolase_dom"/>
</dbReference>
<keyword evidence="5" id="KW-1185">Reference proteome</keyword>
<dbReference type="InterPro" id="IPR015797">
    <property type="entry name" value="NUDIX_hydrolase-like_dom_sf"/>
</dbReference>
<dbReference type="PANTHER" id="PTHR43046">
    <property type="entry name" value="GDP-MANNOSE MANNOSYL HYDROLASE"/>
    <property type="match status" value="1"/>
</dbReference>
<gene>
    <name evidence="4" type="ORF">ACFO0N_02965</name>
</gene>
<dbReference type="InterPro" id="IPR020084">
    <property type="entry name" value="NUDIX_hydrolase_CS"/>
</dbReference>
<comment type="caution">
    <text evidence="4">The sequence shown here is derived from an EMBL/GenBank/DDBJ whole genome shotgun (WGS) entry which is preliminary data.</text>
</comment>
<dbReference type="GO" id="GO:0016787">
    <property type="term" value="F:hydrolase activity"/>
    <property type="evidence" value="ECO:0007669"/>
    <property type="project" value="UniProtKB-KW"/>
</dbReference>
<comment type="cofactor">
    <cofactor evidence="1">
        <name>Mg(2+)</name>
        <dbReference type="ChEBI" id="CHEBI:18420"/>
    </cofactor>
</comment>
<reference evidence="4 5" key="1">
    <citation type="journal article" date="2019" name="Int. J. Syst. Evol. Microbiol.">
        <title>The Global Catalogue of Microorganisms (GCM) 10K type strain sequencing project: providing services to taxonomists for standard genome sequencing and annotation.</title>
        <authorList>
            <consortium name="The Broad Institute Genomics Platform"/>
            <consortium name="The Broad Institute Genome Sequencing Center for Infectious Disease"/>
            <person name="Wu L."/>
            <person name="Ma J."/>
        </authorList>
    </citation>
    <scope>NUCLEOTIDE SEQUENCE [LARGE SCALE GENOMIC DNA]</scope>
    <source>
        <strain evidence="4 5">CGMCC 1.12553</strain>
    </source>
</reference>
<evidence type="ECO:0000313" key="4">
    <source>
        <dbReference type="EMBL" id="MFC4356905.1"/>
    </source>
</evidence>
<evidence type="ECO:0000256" key="2">
    <source>
        <dbReference type="ARBA" id="ARBA00022801"/>
    </source>
</evidence>
<sequence>MGLRSWYLWKGGRPFASLFGRLIWPRPSAGALVVHDGAVLAVDTGDYLMLPLGGLAHGETFADAARREAREETGVDVDLGRRVAEGTNAYGGVEVVFAAEPRHDPSPTRSWEGRPVWVPLDAVAERRWRFDRPITDYVARLRE</sequence>